<evidence type="ECO:0000313" key="2">
    <source>
        <dbReference type="EMBL" id="KAK2776798.1"/>
    </source>
</evidence>
<gene>
    <name evidence="2" type="ORF">CKAH01_03290</name>
</gene>
<proteinExistence type="predicted"/>
<sequence>MHGCTLIRNNCCRLVESLSYWAKLLAVGLSLCLSLITHVEQQQTNQPGRPAARTGQDLLSSLHALLPPRRSLPCCGRHLETSPAAAVAKRTASSLTSSAQLSPAPDQPARV</sequence>
<organism evidence="2 3">
    <name type="scientific">Colletotrichum kahawae</name>
    <name type="common">Coffee berry disease fungus</name>
    <dbReference type="NCBI Taxonomy" id="34407"/>
    <lineage>
        <taxon>Eukaryota</taxon>
        <taxon>Fungi</taxon>
        <taxon>Dikarya</taxon>
        <taxon>Ascomycota</taxon>
        <taxon>Pezizomycotina</taxon>
        <taxon>Sordariomycetes</taxon>
        <taxon>Hypocreomycetidae</taxon>
        <taxon>Glomerellales</taxon>
        <taxon>Glomerellaceae</taxon>
        <taxon>Colletotrichum</taxon>
        <taxon>Colletotrichum gloeosporioides species complex</taxon>
    </lineage>
</organism>
<keyword evidence="3" id="KW-1185">Reference proteome</keyword>
<reference evidence="2" key="1">
    <citation type="submission" date="2023-02" db="EMBL/GenBank/DDBJ databases">
        <title>Colletotrichum kahawae CIFC_Que2 genome sequencing and assembly.</title>
        <authorList>
            <person name="Baroncelli R."/>
        </authorList>
    </citation>
    <scope>NUCLEOTIDE SEQUENCE</scope>
    <source>
        <strain evidence="2">CIFC_Que2</strain>
    </source>
</reference>
<feature type="compositionally biased region" description="Low complexity" evidence="1">
    <location>
        <begin position="91"/>
        <end position="104"/>
    </location>
</feature>
<dbReference type="Proteomes" id="UP001281614">
    <property type="component" value="Unassembled WGS sequence"/>
</dbReference>
<protein>
    <submittedName>
        <fullName evidence="2">Uncharacterized protein</fullName>
    </submittedName>
</protein>
<feature type="region of interest" description="Disordered" evidence="1">
    <location>
        <begin position="90"/>
        <end position="111"/>
    </location>
</feature>
<dbReference type="EMBL" id="VYYT01000024">
    <property type="protein sequence ID" value="KAK2776798.1"/>
    <property type="molecule type" value="Genomic_DNA"/>
</dbReference>
<accession>A0AAE0DBA4</accession>
<evidence type="ECO:0000313" key="3">
    <source>
        <dbReference type="Proteomes" id="UP001281614"/>
    </source>
</evidence>
<dbReference type="AlphaFoldDB" id="A0AAE0DBA4"/>
<evidence type="ECO:0000256" key="1">
    <source>
        <dbReference type="SAM" id="MobiDB-lite"/>
    </source>
</evidence>
<comment type="caution">
    <text evidence="2">The sequence shown here is derived from an EMBL/GenBank/DDBJ whole genome shotgun (WGS) entry which is preliminary data.</text>
</comment>
<name>A0AAE0DBA4_COLKA</name>